<name>A0ABS8P999_9PSEU</name>
<evidence type="ECO:0000313" key="2">
    <source>
        <dbReference type="EMBL" id="MCD2194834.1"/>
    </source>
</evidence>
<dbReference type="Proteomes" id="UP001199469">
    <property type="component" value="Unassembled WGS sequence"/>
</dbReference>
<dbReference type="EMBL" id="JAJNDB010000003">
    <property type="protein sequence ID" value="MCD2194834.1"/>
    <property type="molecule type" value="Genomic_DNA"/>
</dbReference>
<accession>A0ABS8P999</accession>
<sequence>MTVSRDISPAPAPHDTEAAPGAPSPRTPQEPAAVVVPTQSSLDMGERTRRAVTALRRATRDGSVHHHRHPGVPRNRRAPGIEVVRVWADGRDLAEQRRACRTCTPETAGC</sequence>
<evidence type="ECO:0000313" key="3">
    <source>
        <dbReference type="Proteomes" id="UP001199469"/>
    </source>
</evidence>
<organism evidence="2 3">
    <name type="scientific">Actinomycetospora endophytica</name>
    <dbReference type="NCBI Taxonomy" id="2291215"/>
    <lineage>
        <taxon>Bacteria</taxon>
        <taxon>Bacillati</taxon>
        <taxon>Actinomycetota</taxon>
        <taxon>Actinomycetes</taxon>
        <taxon>Pseudonocardiales</taxon>
        <taxon>Pseudonocardiaceae</taxon>
        <taxon>Actinomycetospora</taxon>
    </lineage>
</organism>
<feature type="region of interest" description="Disordered" evidence="1">
    <location>
        <begin position="1"/>
        <end position="46"/>
    </location>
</feature>
<keyword evidence="3" id="KW-1185">Reference proteome</keyword>
<comment type="caution">
    <text evidence="2">The sequence shown here is derived from an EMBL/GenBank/DDBJ whole genome shotgun (WGS) entry which is preliminary data.</text>
</comment>
<proteinExistence type="predicted"/>
<evidence type="ECO:0000256" key="1">
    <source>
        <dbReference type="SAM" id="MobiDB-lite"/>
    </source>
</evidence>
<reference evidence="2 3" key="1">
    <citation type="submission" date="2021-11" db="EMBL/GenBank/DDBJ databases">
        <title>Draft genome sequence of Actinomycetospora sp. SF1 isolated from the rhizosphere soil.</title>
        <authorList>
            <person name="Duangmal K."/>
            <person name="Chantavorakit T."/>
        </authorList>
    </citation>
    <scope>NUCLEOTIDE SEQUENCE [LARGE SCALE GENOMIC DNA]</scope>
    <source>
        <strain evidence="2 3">TBRC 5722</strain>
    </source>
</reference>
<protein>
    <submittedName>
        <fullName evidence="2">Uncharacterized protein</fullName>
    </submittedName>
</protein>
<gene>
    <name evidence="2" type="ORF">LQ327_15795</name>
</gene>
<dbReference type="RefSeq" id="WP_230735330.1">
    <property type="nucleotide sequence ID" value="NZ_JAJNDB010000003.1"/>
</dbReference>